<accession>A0AA86VN01</accession>
<gene>
    <name evidence="1" type="ORF">AYBTSS11_LOCUS22905</name>
</gene>
<evidence type="ECO:0000313" key="1">
    <source>
        <dbReference type="EMBL" id="CAJ1970911.1"/>
    </source>
</evidence>
<dbReference type="Proteomes" id="UP001189624">
    <property type="component" value="Chromosome 8"/>
</dbReference>
<feature type="non-terminal residue" evidence="1">
    <location>
        <position position="1"/>
    </location>
</feature>
<protein>
    <submittedName>
        <fullName evidence="1">Uncharacterized protein</fullName>
    </submittedName>
</protein>
<evidence type="ECO:0000313" key="2">
    <source>
        <dbReference type="Proteomes" id="UP001189624"/>
    </source>
</evidence>
<name>A0AA86VN01_9FABA</name>
<proteinExistence type="predicted"/>
<dbReference type="EMBL" id="OY731405">
    <property type="protein sequence ID" value="CAJ1970911.1"/>
    <property type="molecule type" value="Genomic_DNA"/>
</dbReference>
<keyword evidence="2" id="KW-1185">Reference proteome</keyword>
<organism evidence="1 2">
    <name type="scientific">Sphenostylis stenocarpa</name>
    <dbReference type="NCBI Taxonomy" id="92480"/>
    <lineage>
        <taxon>Eukaryota</taxon>
        <taxon>Viridiplantae</taxon>
        <taxon>Streptophyta</taxon>
        <taxon>Embryophyta</taxon>
        <taxon>Tracheophyta</taxon>
        <taxon>Spermatophyta</taxon>
        <taxon>Magnoliopsida</taxon>
        <taxon>eudicotyledons</taxon>
        <taxon>Gunneridae</taxon>
        <taxon>Pentapetalae</taxon>
        <taxon>rosids</taxon>
        <taxon>fabids</taxon>
        <taxon>Fabales</taxon>
        <taxon>Fabaceae</taxon>
        <taxon>Papilionoideae</taxon>
        <taxon>50 kb inversion clade</taxon>
        <taxon>NPAAA clade</taxon>
        <taxon>indigoferoid/millettioid clade</taxon>
        <taxon>Phaseoleae</taxon>
        <taxon>Sphenostylis</taxon>
    </lineage>
</organism>
<dbReference type="Gramene" id="rna-AYBTSS11_LOCUS22905">
    <property type="protein sequence ID" value="CAJ1970911.1"/>
    <property type="gene ID" value="gene-AYBTSS11_LOCUS22905"/>
</dbReference>
<reference evidence="1" key="1">
    <citation type="submission" date="2023-10" db="EMBL/GenBank/DDBJ databases">
        <authorList>
            <person name="Domelevo Entfellner J.-B."/>
        </authorList>
    </citation>
    <scope>NUCLEOTIDE SEQUENCE</scope>
</reference>
<sequence length="120" mass="14127">PIATAQFFLGFVKLPRAHHIGNWGTVSDWTHARAHHKTVTLLLQEDLARCLQIHYCNTAEANKFLFSEKQCTIFNWFKRLIRLWNSAPFRTKTSIRLAWKYEFARGYGGYTYNFEITLSK</sequence>
<dbReference type="AlphaFoldDB" id="A0AA86VN01"/>